<feature type="compositionally biased region" description="Polar residues" evidence="2">
    <location>
        <begin position="679"/>
        <end position="713"/>
    </location>
</feature>
<feature type="compositionally biased region" description="Acidic residues" evidence="2">
    <location>
        <begin position="750"/>
        <end position="769"/>
    </location>
</feature>
<evidence type="ECO:0000313" key="4">
    <source>
        <dbReference type="EMBL" id="KAJ1084751.1"/>
    </source>
</evidence>
<protein>
    <recommendedName>
        <fullName evidence="3">Cohesin subunit SCC3/SA HEAT-repeats domain-containing protein</fullName>
    </recommendedName>
</protein>
<sequence>MSVAVAPVPWRLESYCATLKHSHVVRAPSWGTPTPYYESVVASTHWCLPNTLFAALRGQADTEKVAILLRAPHFLELEIYCTSRLEKYLDLLLKQIQEIVEKHTDQEVLEAAARALYVLGNEELAIYNRVNIAVSQLIDRLVDRFQQEVEEIMQASEVDEDEIYNMSATMKRISVFHNAHNMTRWELFNPCCQLLKRGIDTGEIPKQIMVPALKCAHFFILWELCQASTTRPKKEQLNTLKQRLCMFSSLCENCLSDVDPGVREQAFVLLSDLLLMFSHQMTKSGQDFLQTLVYTPDASLQTELAGFLIDNVFIDLESEANGDEDEALKIEILHKRRNLLAGYCKLIIYNVLDLNSATDVFKHYVKYYNDYGDIIKETLSRTRQINKVQCARTLLLTLQQVFAEMVEDHGPSVIRSTQAFMDIRDLGRRFAIMFGPDQLRNREPVVILHKEGIKFAFKDPPPAGADNVPQNLAFLDILCEFSFKLLKQDKKVLLQYLEKTCESLPSTEKDSEPWIPLLAYRRSLSTEEETLSVVSRIGSKGSTMRQKKGPIPSAKRRRIDVSSASVDSSWLRTDESLQLRGRLKTPQLTSTTLRGNRKPAEQPEALLQEEEEDEETDISARGSESDFAESQSWLGTQRLRQLTTLTSDGQLHSVSSGHLREHPKYPERQTPATPARKSSILSQGSQQMPPETPVNESQPRQLRSKKQTPSTPASDYRIRLLGPQPQTPASPASSSRETLSSGINRLRLMEEDEDDELIIQEDDTSEESEGQPGIDMPKTSTKHLLEEHLPDLLDSAILDSDEDF</sequence>
<keyword evidence="5" id="KW-1185">Reference proteome</keyword>
<organism evidence="4 5">
    <name type="scientific">Pleurodeles waltl</name>
    <name type="common">Iberian ribbed newt</name>
    <dbReference type="NCBI Taxonomy" id="8319"/>
    <lineage>
        <taxon>Eukaryota</taxon>
        <taxon>Metazoa</taxon>
        <taxon>Chordata</taxon>
        <taxon>Craniata</taxon>
        <taxon>Vertebrata</taxon>
        <taxon>Euteleostomi</taxon>
        <taxon>Amphibia</taxon>
        <taxon>Batrachia</taxon>
        <taxon>Caudata</taxon>
        <taxon>Salamandroidea</taxon>
        <taxon>Salamandridae</taxon>
        <taxon>Pleurodelinae</taxon>
        <taxon>Pleurodeles</taxon>
    </lineage>
</organism>
<evidence type="ECO:0000313" key="5">
    <source>
        <dbReference type="Proteomes" id="UP001066276"/>
    </source>
</evidence>
<dbReference type="AlphaFoldDB" id="A0AAV7KZ89"/>
<dbReference type="InterPro" id="IPR056396">
    <property type="entry name" value="HEAT_SCC3-SA"/>
</dbReference>
<reference evidence="4" key="1">
    <citation type="journal article" date="2022" name="bioRxiv">
        <title>Sequencing and chromosome-scale assembly of the giantPleurodeles waltlgenome.</title>
        <authorList>
            <person name="Brown T."/>
            <person name="Elewa A."/>
            <person name="Iarovenko S."/>
            <person name="Subramanian E."/>
            <person name="Araus A.J."/>
            <person name="Petzold A."/>
            <person name="Susuki M."/>
            <person name="Suzuki K.-i.T."/>
            <person name="Hayashi T."/>
            <person name="Toyoda A."/>
            <person name="Oliveira C."/>
            <person name="Osipova E."/>
            <person name="Leigh N.D."/>
            <person name="Simon A."/>
            <person name="Yun M.H."/>
        </authorList>
    </citation>
    <scope>NUCLEOTIDE SEQUENCE</scope>
    <source>
        <strain evidence="4">20211129_DDA</strain>
        <tissue evidence="4">Liver</tissue>
    </source>
</reference>
<dbReference type="InterPro" id="IPR016024">
    <property type="entry name" value="ARM-type_fold"/>
</dbReference>
<comment type="caution">
    <text evidence="4">The sequence shown here is derived from an EMBL/GenBank/DDBJ whole genome shotgun (WGS) entry which is preliminary data.</text>
</comment>
<feature type="region of interest" description="Disordered" evidence="2">
    <location>
        <begin position="585"/>
        <end position="632"/>
    </location>
</feature>
<dbReference type="Proteomes" id="UP001066276">
    <property type="component" value="Chromosome 12"/>
</dbReference>
<dbReference type="GO" id="GO:0003682">
    <property type="term" value="F:chromatin binding"/>
    <property type="evidence" value="ECO:0007669"/>
    <property type="project" value="TreeGrafter"/>
</dbReference>
<dbReference type="PANTHER" id="PTHR11199">
    <property type="entry name" value="STROMAL ANTIGEN"/>
    <property type="match status" value="1"/>
</dbReference>
<feature type="compositionally biased region" description="Polar residues" evidence="2">
    <location>
        <begin position="647"/>
        <end position="656"/>
    </location>
</feature>
<feature type="compositionally biased region" description="Basic and acidic residues" evidence="2">
    <location>
        <begin position="658"/>
        <end position="667"/>
    </location>
</feature>
<feature type="domain" description="Cohesin subunit SCC3/SA HEAT-repeats" evidence="3">
    <location>
        <begin position="60"/>
        <end position="222"/>
    </location>
</feature>
<dbReference type="GO" id="GO:0000785">
    <property type="term" value="C:chromatin"/>
    <property type="evidence" value="ECO:0007669"/>
    <property type="project" value="TreeGrafter"/>
</dbReference>
<dbReference type="GO" id="GO:0007062">
    <property type="term" value="P:sister chromatid cohesion"/>
    <property type="evidence" value="ECO:0007669"/>
    <property type="project" value="TreeGrafter"/>
</dbReference>
<feature type="region of interest" description="Disordered" evidence="2">
    <location>
        <begin position="647"/>
        <end position="789"/>
    </location>
</feature>
<feature type="compositionally biased region" description="Low complexity" evidence="2">
    <location>
        <begin position="723"/>
        <end position="735"/>
    </location>
</feature>
<dbReference type="SUPFAM" id="SSF48371">
    <property type="entry name" value="ARM repeat"/>
    <property type="match status" value="1"/>
</dbReference>
<dbReference type="GO" id="GO:0008278">
    <property type="term" value="C:cohesin complex"/>
    <property type="evidence" value="ECO:0007669"/>
    <property type="project" value="TreeGrafter"/>
</dbReference>
<dbReference type="GO" id="GO:0005634">
    <property type="term" value="C:nucleus"/>
    <property type="evidence" value="ECO:0007669"/>
    <property type="project" value="TreeGrafter"/>
</dbReference>
<proteinExistence type="inferred from homology"/>
<evidence type="ECO:0000256" key="1">
    <source>
        <dbReference type="ARBA" id="ARBA00005486"/>
    </source>
</evidence>
<dbReference type="Pfam" id="PF24571">
    <property type="entry name" value="HEAT_SCC3-SA"/>
    <property type="match status" value="1"/>
</dbReference>
<dbReference type="EMBL" id="JANPWB010000016">
    <property type="protein sequence ID" value="KAJ1084751.1"/>
    <property type="molecule type" value="Genomic_DNA"/>
</dbReference>
<name>A0AAV7KZ89_PLEWA</name>
<feature type="region of interest" description="Disordered" evidence="2">
    <location>
        <begin position="538"/>
        <end position="558"/>
    </location>
</feature>
<feature type="compositionally biased region" description="Acidic residues" evidence="2">
    <location>
        <begin position="607"/>
        <end position="617"/>
    </location>
</feature>
<accession>A0AAV7KZ89</accession>
<dbReference type="PANTHER" id="PTHR11199:SF8">
    <property type="entry name" value="COHESIN SUBUNIT SA-3"/>
    <property type="match status" value="1"/>
</dbReference>
<comment type="similarity">
    <text evidence="1">Belongs to the SCC3 family.</text>
</comment>
<gene>
    <name evidence="4" type="ORF">NDU88_004897</name>
</gene>
<dbReference type="InterPro" id="IPR039662">
    <property type="entry name" value="Cohesin_Scc3/SA"/>
</dbReference>
<evidence type="ECO:0000256" key="2">
    <source>
        <dbReference type="SAM" id="MobiDB-lite"/>
    </source>
</evidence>
<evidence type="ECO:0000259" key="3">
    <source>
        <dbReference type="Pfam" id="PF24571"/>
    </source>
</evidence>